<evidence type="ECO:0000256" key="7">
    <source>
        <dbReference type="ARBA" id="ARBA00023125"/>
    </source>
</evidence>
<dbReference type="AlphaFoldDB" id="A0A168DAJ0"/>
<comment type="function">
    <text evidence="10">CRISPR (clustered regularly interspaced short palindromic repeat), is an adaptive immune system that provides protection against mobile genetic elements (viruses, transposable elements and conjugative plasmids). CRISPR clusters contain spacers, sequences complementary to antecedent mobile elements, and target invading nucleic acids. CRISPR clusters are transcribed and processed into CRISPR RNA (crRNA). Acts as a dsDNA endonuclease. Involved in the integration of spacer DNA into the CRISPR cassette.</text>
</comment>
<organism evidence="11 12">
    <name type="scientific">Paenibacillus glacialis</name>
    <dbReference type="NCBI Taxonomy" id="494026"/>
    <lineage>
        <taxon>Bacteria</taxon>
        <taxon>Bacillati</taxon>
        <taxon>Bacillota</taxon>
        <taxon>Bacilli</taxon>
        <taxon>Bacillales</taxon>
        <taxon>Paenibacillaceae</taxon>
        <taxon>Paenibacillus</taxon>
    </lineage>
</organism>
<evidence type="ECO:0000256" key="6">
    <source>
        <dbReference type="ARBA" id="ARBA00023118"/>
    </source>
</evidence>
<comment type="similarity">
    <text evidence="10">Belongs to the CRISPR-associated endonuclease Cas1 family.</text>
</comment>
<name>A0A168DAJ0_9BACL</name>
<keyword evidence="4 10" id="KW-0378">Hydrolase</keyword>
<accession>A0A168DAJ0</accession>
<comment type="caution">
    <text evidence="11">The sequence shown here is derived from an EMBL/GenBank/DDBJ whole genome shotgun (WGS) entry which is preliminary data.</text>
</comment>
<dbReference type="GO" id="GO:0004520">
    <property type="term" value="F:DNA endonuclease activity"/>
    <property type="evidence" value="ECO:0007669"/>
    <property type="project" value="InterPro"/>
</dbReference>
<dbReference type="CDD" id="cd09721">
    <property type="entry name" value="Cas1_I-C"/>
    <property type="match status" value="1"/>
</dbReference>
<keyword evidence="12" id="KW-1185">Reference proteome</keyword>
<dbReference type="NCBIfam" id="TIGR03640">
    <property type="entry name" value="cas1_DVULG"/>
    <property type="match status" value="1"/>
</dbReference>
<keyword evidence="5 10" id="KW-0460">Magnesium</keyword>
<reference evidence="11 12" key="1">
    <citation type="submission" date="2016-03" db="EMBL/GenBank/DDBJ databases">
        <title>Draft genome sequence of Paenibacillus glacialis DSM 22343.</title>
        <authorList>
            <person name="Shin S.-K."/>
            <person name="Yi H."/>
        </authorList>
    </citation>
    <scope>NUCLEOTIDE SEQUENCE [LARGE SCALE GENOMIC DNA]</scope>
    <source>
        <strain evidence="11 12">DSM 22343</strain>
    </source>
</reference>
<dbReference type="STRING" id="494026.PGLA_24325"/>
<evidence type="ECO:0000313" key="11">
    <source>
        <dbReference type="EMBL" id="OAB34031.1"/>
    </source>
</evidence>
<dbReference type="InterPro" id="IPR042206">
    <property type="entry name" value="CRISPR-assoc_Cas1_C"/>
</dbReference>
<feature type="binding site" evidence="10">
    <location>
        <position position="234"/>
    </location>
    <ligand>
        <name>Mn(2+)</name>
        <dbReference type="ChEBI" id="CHEBI:29035"/>
    </ligand>
</feature>
<keyword evidence="1 10" id="KW-0540">Nuclease</keyword>
<dbReference type="InterPro" id="IPR002729">
    <property type="entry name" value="CRISPR-assoc_Cas1"/>
</dbReference>
<dbReference type="EMBL" id="LVJH01000070">
    <property type="protein sequence ID" value="OAB34031.1"/>
    <property type="molecule type" value="Genomic_DNA"/>
</dbReference>
<dbReference type="OrthoDB" id="9803119at2"/>
<evidence type="ECO:0000256" key="8">
    <source>
        <dbReference type="ARBA" id="ARBA00023211"/>
    </source>
</evidence>
<comment type="cofactor">
    <cofactor evidence="10">
        <name>Mg(2+)</name>
        <dbReference type="ChEBI" id="CHEBI:18420"/>
    </cofactor>
    <cofactor evidence="10">
        <name>Mn(2+)</name>
        <dbReference type="ChEBI" id="CHEBI:29035"/>
    </cofactor>
</comment>
<keyword evidence="6 10" id="KW-0051">Antiviral defense</keyword>
<dbReference type="InterPro" id="IPR050646">
    <property type="entry name" value="Cas1"/>
</dbReference>
<evidence type="ECO:0000256" key="3">
    <source>
        <dbReference type="ARBA" id="ARBA00022759"/>
    </source>
</evidence>
<evidence type="ECO:0000256" key="10">
    <source>
        <dbReference type="HAMAP-Rule" id="MF_01470"/>
    </source>
</evidence>
<dbReference type="PANTHER" id="PTHR34353:SF2">
    <property type="entry name" value="CRISPR-ASSOCIATED ENDONUCLEASE CAS1 1"/>
    <property type="match status" value="1"/>
</dbReference>
<evidence type="ECO:0000313" key="12">
    <source>
        <dbReference type="Proteomes" id="UP000076967"/>
    </source>
</evidence>
<evidence type="ECO:0000256" key="1">
    <source>
        <dbReference type="ARBA" id="ARBA00022722"/>
    </source>
</evidence>
<dbReference type="Pfam" id="PF01867">
    <property type="entry name" value="Cas_Cas1"/>
    <property type="match status" value="1"/>
</dbReference>
<dbReference type="GO" id="GO:0003677">
    <property type="term" value="F:DNA binding"/>
    <property type="evidence" value="ECO:0007669"/>
    <property type="project" value="UniProtKB-KW"/>
</dbReference>
<evidence type="ECO:0000256" key="9">
    <source>
        <dbReference type="ARBA" id="ARBA00038592"/>
    </source>
</evidence>
<feature type="binding site" evidence="10">
    <location>
        <position position="166"/>
    </location>
    <ligand>
        <name>Mn(2+)</name>
        <dbReference type="ChEBI" id="CHEBI:29035"/>
    </ligand>
</feature>
<gene>
    <name evidence="10" type="primary">cas1</name>
    <name evidence="11" type="ORF">PGLA_24325</name>
</gene>
<dbReference type="InterPro" id="IPR019856">
    <property type="entry name" value="CRISPR-assoc_Cas1_DVULG"/>
</dbReference>
<dbReference type="PANTHER" id="PTHR34353">
    <property type="entry name" value="CRISPR-ASSOCIATED ENDONUCLEASE CAS1 1"/>
    <property type="match status" value="1"/>
</dbReference>
<dbReference type="GO" id="GO:0016787">
    <property type="term" value="F:hydrolase activity"/>
    <property type="evidence" value="ECO:0007669"/>
    <property type="project" value="UniProtKB-KW"/>
</dbReference>
<evidence type="ECO:0000256" key="4">
    <source>
        <dbReference type="ARBA" id="ARBA00022801"/>
    </source>
</evidence>
<dbReference type="Gene3D" id="3.100.10.20">
    <property type="entry name" value="CRISPR-associated endonuclease Cas1, N-terminal domain"/>
    <property type="match status" value="1"/>
</dbReference>
<feature type="binding site" evidence="10">
    <location>
        <position position="249"/>
    </location>
    <ligand>
        <name>Mn(2+)</name>
        <dbReference type="ChEBI" id="CHEBI:29035"/>
    </ligand>
</feature>
<dbReference type="Gene3D" id="1.20.120.920">
    <property type="entry name" value="CRISPR-associated endonuclease Cas1, C-terminal domain"/>
    <property type="match status" value="1"/>
</dbReference>
<dbReference type="GO" id="GO:0051607">
    <property type="term" value="P:defense response to virus"/>
    <property type="evidence" value="ECO:0007669"/>
    <property type="project" value="UniProtKB-UniRule"/>
</dbReference>
<evidence type="ECO:0000256" key="5">
    <source>
        <dbReference type="ARBA" id="ARBA00022842"/>
    </source>
</evidence>
<dbReference type="InterPro" id="IPR042211">
    <property type="entry name" value="CRISPR-assoc_Cas1_N"/>
</dbReference>
<keyword evidence="8 10" id="KW-0464">Manganese</keyword>
<dbReference type="Proteomes" id="UP000076967">
    <property type="component" value="Unassembled WGS sequence"/>
</dbReference>
<dbReference type="NCBIfam" id="TIGR00287">
    <property type="entry name" value="cas1"/>
    <property type="match status" value="1"/>
</dbReference>
<dbReference type="EC" id="3.1.-.-" evidence="10"/>
<dbReference type="HAMAP" id="MF_01470">
    <property type="entry name" value="Cas1"/>
    <property type="match status" value="1"/>
</dbReference>
<sequence length="343" mass="38871">MKRLLNTIYITTPDAYLALKGENIAIMKDDETLGRVPLHNLEAICTFGHQGASPALMAACVEKNIAIVFLTSSGRFRARVIGPSNGNVVLRKTQYRISDNEEKSAHIARHFLVGKLYNAKWTLERMTRDHALRIDVEKFKSVSAHLTESMKQLMTIEDLEVLRGIEGNAASAYFSLMDDMILQQKKDFFFKGRNRRPPLDNVNALLSFAYSLLSSEVGAALEGVGLDAYVGFLHRDRPGRMSLALDMMEELRSVYADRFVLSLINLKQVQASDFLKKESGAVLMTDDARKKILQLWKEKKEEKITHPFLKEKISWGLVPHAQALLLARFIRGDIDAYPPFLWK</sequence>
<evidence type="ECO:0000256" key="2">
    <source>
        <dbReference type="ARBA" id="ARBA00022723"/>
    </source>
</evidence>
<keyword evidence="7 10" id="KW-0238">DNA-binding</keyword>
<proteinExistence type="inferred from homology"/>
<protein>
    <recommendedName>
        <fullName evidence="10">CRISPR-associated endonuclease Cas1</fullName>
        <ecNumber evidence="10">3.1.-.-</ecNumber>
    </recommendedName>
</protein>
<dbReference type="GO" id="GO:0043571">
    <property type="term" value="P:maintenance of CRISPR repeat elements"/>
    <property type="evidence" value="ECO:0007669"/>
    <property type="project" value="UniProtKB-UniRule"/>
</dbReference>
<comment type="subunit">
    <text evidence="9 10">Homodimer, forms a heterotetramer with a Cas2 homodimer.</text>
</comment>
<keyword evidence="2 10" id="KW-0479">Metal-binding</keyword>
<keyword evidence="3 10" id="KW-0255">Endonuclease</keyword>
<dbReference type="GO" id="GO:0046872">
    <property type="term" value="F:metal ion binding"/>
    <property type="evidence" value="ECO:0007669"/>
    <property type="project" value="UniProtKB-UniRule"/>
</dbReference>
<dbReference type="RefSeq" id="WP_068537774.1">
    <property type="nucleotide sequence ID" value="NZ_LVJH01000070.1"/>
</dbReference>